<gene>
    <name evidence="1" type="ORF">HG537_0H03620</name>
</gene>
<keyword evidence="2" id="KW-1185">Reference proteome</keyword>
<evidence type="ECO:0000313" key="2">
    <source>
        <dbReference type="Proteomes" id="UP000510647"/>
    </source>
</evidence>
<evidence type="ECO:0000313" key="1">
    <source>
        <dbReference type="EMBL" id="QLQ82599.1"/>
    </source>
</evidence>
<dbReference type="EMBL" id="CP059274">
    <property type="protein sequence ID" value="QLQ82599.1"/>
    <property type="molecule type" value="Genomic_DNA"/>
</dbReference>
<sequence length="416" mass="48618">MTDEIEDAVKRFEAVHLKRGPDEQRYGELEQIKNENYHLKLALDEKNMELEKLKKTMQRGVFLEDIQKFSNEAMFVAGPPSNSGSCGTDLEIVTHFSGSPYKGKRTNSKATENSVATTTASHIKAEHIFFKQNVVPFIENMIASLKLSSVFKQEGRELEEKYDKFERDFWNSSLNTYLLKDIFDDIQYFHRQTIAILNRELKFKELSQRLEYLFSIFLDPREYDLDPQEHIEYLREEITDTLIRIFHYETTPYEKECIDFNKSNRTTYFDHRISSSVSGPFSHIKKKESAKRLKCIEQGFEICANAMNQAFGDKQELRAQEDSIPSITSSTGMVSEISENAMKEKDRLKESKSSLEFIPIGYDENALNSKTPKRKIYQTKELNETTPKANDENDPLQMFFQEQASYYDNTIDRRRK</sequence>
<name>A0A7H9HZN6_9SACH</name>
<dbReference type="OrthoDB" id="4068351at2759"/>
<reference evidence="1 2" key="1">
    <citation type="submission" date="2020-06" db="EMBL/GenBank/DDBJ databases">
        <title>The yeast mating-type switching endonuclease HO is a domesticated member of an unorthodox homing genetic element family.</title>
        <authorList>
            <person name="Coughlan A.Y."/>
            <person name="Lombardi L."/>
            <person name="Braun-Galleani S."/>
            <person name="Martos A.R."/>
            <person name="Galeote V."/>
            <person name="Bigey F."/>
            <person name="Dequin S."/>
            <person name="Byrne K.P."/>
            <person name="Wolfe K.H."/>
        </authorList>
    </citation>
    <scope>NUCLEOTIDE SEQUENCE [LARGE SCALE GENOMIC DNA]</scope>
    <source>
        <strain evidence="1 2">CBS2947</strain>
    </source>
</reference>
<dbReference type="Proteomes" id="UP000510647">
    <property type="component" value="Chromosome 8"/>
</dbReference>
<organism evidence="1 2">
    <name type="scientific">Torulaspora globosa</name>
    <dbReference type="NCBI Taxonomy" id="48254"/>
    <lineage>
        <taxon>Eukaryota</taxon>
        <taxon>Fungi</taxon>
        <taxon>Dikarya</taxon>
        <taxon>Ascomycota</taxon>
        <taxon>Saccharomycotina</taxon>
        <taxon>Saccharomycetes</taxon>
        <taxon>Saccharomycetales</taxon>
        <taxon>Saccharomycetaceae</taxon>
        <taxon>Torulaspora</taxon>
    </lineage>
</organism>
<accession>A0A7H9HZN6</accession>
<dbReference type="AlphaFoldDB" id="A0A7H9HZN6"/>
<protein>
    <submittedName>
        <fullName evidence="1">Uncharacterized protein</fullName>
    </submittedName>
</protein>
<proteinExistence type="predicted"/>